<dbReference type="FunFam" id="1.25.40.10:FF:000488">
    <property type="entry name" value="Pentatricopeptide repeat-containing protein, mitochondrial"/>
    <property type="match status" value="1"/>
</dbReference>
<gene>
    <name evidence="6" type="ORF">GIB67_028233</name>
</gene>
<dbReference type="InterPro" id="IPR032867">
    <property type="entry name" value="DYW_dom"/>
</dbReference>
<proteinExistence type="inferred from homology"/>
<dbReference type="PANTHER" id="PTHR47926:SF420">
    <property type="entry name" value="REPEAT-CONTAINING PROTEIN, PUTATIVE-RELATED"/>
    <property type="match status" value="1"/>
</dbReference>
<feature type="repeat" description="PPR" evidence="4">
    <location>
        <begin position="297"/>
        <end position="327"/>
    </location>
</feature>
<dbReference type="InterPro" id="IPR002885">
    <property type="entry name" value="PPR_rpt"/>
</dbReference>
<dbReference type="SUPFAM" id="SSF48452">
    <property type="entry name" value="TPR-like"/>
    <property type="match status" value="1"/>
</dbReference>
<evidence type="ECO:0000256" key="1">
    <source>
        <dbReference type="ARBA" id="ARBA00006643"/>
    </source>
</evidence>
<dbReference type="Pfam" id="PF14432">
    <property type="entry name" value="DYW_deaminase"/>
    <property type="match status" value="1"/>
</dbReference>
<dbReference type="Pfam" id="PF13041">
    <property type="entry name" value="PPR_2"/>
    <property type="match status" value="3"/>
</dbReference>
<dbReference type="EMBL" id="JACGCM010002781">
    <property type="protein sequence ID" value="KAF6135662.1"/>
    <property type="molecule type" value="Genomic_DNA"/>
</dbReference>
<dbReference type="OrthoDB" id="185373at2759"/>
<dbReference type="AlphaFoldDB" id="A0A7J7KZD2"/>
<dbReference type="Pfam" id="PF20431">
    <property type="entry name" value="E_motif"/>
    <property type="match status" value="1"/>
</dbReference>
<comment type="caution">
    <text evidence="6">The sequence shown here is derived from an EMBL/GenBank/DDBJ whole genome shotgun (WGS) entry which is preliminary data.</text>
</comment>
<dbReference type="GO" id="GO:0009451">
    <property type="term" value="P:RNA modification"/>
    <property type="evidence" value="ECO:0007669"/>
    <property type="project" value="InterPro"/>
</dbReference>
<evidence type="ECO:0000256" key="2">
    <source>
        <dbReference type="ARBA" id="ARBA00022737"/>
    </source>
</evidence>
<dbReference type="Pfam" id="PF01535">
    <property type="entry name" value="PPR"/>
    <property type="match status" value="2"/>
</dbReference>
<dbReference type="NCBIfam" id="TIGR00756">
    <property type="entry name" value="PPR"/>
    <property type="match status" value="4"/>
</dbReference>
<dbReference type="PROSITE" id="PS51375">
    <property type="entry name" value="PPR"/>
    <property type="match status" value="6"/>
</dbReference>
<sequence>MLPKFPMKSILKAIRPYNVCTTQTLYNPSSPSALIDDFTRFCYQRDLPRAIKTMGSLQKHGIRADSITYSELIKYCISRGAIKEGKLVHNHVYSNGYEPKVFLNNILLNMYVKFELLDEALVLFDQMPDRNVVSWTTMISGYSNGKLYVEALGFLVLMFRDGVVPNGFTFSSVLRACDSLGTLRQIHCSIVKNGLDSDVFVRSSMIDIYSKWGEIQSGFCVFDEMVTGDLVVWNSIIAGFAQNGNGDEALENFKDMKRAGFSGNHASLTSVMRACTGLALLELGRQVHVYVVKSPRDLILDNALLDMYCKCGNLEDAKSAFELMPEKDVISWSTMISGLAQNGCSLEALELFHSMKASGLTPNYITMVGVLFACSHAGLADDGWFYFRSMKQFFGVDPGREHCGCMADLLGRAGKLDEAIKFIHEMECEPDVVMWRTLLGACRVHKNMDLAIYVAKQILKLEPEDEGTYILLSNAYATTQRWEDAEEVRKTMKGKGVKKEPGSSWIELNKQVHAFVLGDKSHPQILNIVKELNNLIRRLMEVGYVPDTSFVLHDLEGEQMEDSLRYHSEKLAVMFGLMSLPNGKPVRIMKNLRICGDCHTFVKLVSKIEDRHIVIRDPVRYHHFKDGVCSCGDYW</sequence>
<keyword evidence="7" id="KW-1185">Reference proteome</keyword>
<reference evidence="6 7" key="1">
    <citation type="journal article" date="2020" name="IScience">
        <title>Genome Sequencing of the Endangered Kingdonia uniflora (Circaeasteraceae, Ranunculales) Reveals Potential Mechanisms of Evolutionary Specialization.</title>
        <authorList>
            <person name="Sun Y."/>
            <person name="Deng T."/>
            <person name="Zhang A."/>
            <person name="Moore M.J."/>
            <person name="Landis J.B."/>
            <person name="Lin N."/>
            <person name="Zhang H."/>
            <person name="Zhang X."/>
            <person name="Huang J."/>
            <person name="Zhang X."/>
            <person name="Sun H."/>
            <person name="Wang H."/>
        </authorList>
    </citation>
    <scope>NUCLEOTIDE SEQUENCE [LARGE SCALE GENOMIC DNA]</scope>
    <source>
        <strain evidence="6">TB1705</strain>
        <tissue evidence="6">Leaf</tissue>
    </source>
</reference>
<name>A0A7J7KZD2_9MAGN</name>
<evidence type="ECO:0000256" key="3">
    <source>
        <dbReference type="ARBA" id="ARBA00022946"/>
    </source>
</evidence>
<dbReference type="GO" id="GO:0003723">
    <property type="term" value="F:RNA binding"/>
    <property type="evidence" value="ECO:0007669"/>
    <property type="project" value="InterPro"/>
</dbReference>
<dbReference type="PANTHER" id="PTHR47926">
    <property type="entry name" value="PENTATRICOPEPTIDE REPEAT-CONTAINING PROTEIN"/>
    <property type="match status" value="1"/>
</dbReference>
<dbReference type="InterPro" id="IPR046848">
    <property type="entry name" value="E_motif"/>
</dbReference>
<feature type="repeat" description="PPR" evidence="4">
    <location>
        <begin position="65"/>
        <end position="99"/>
    </location>
</feature>
<feature type="repeat" description="PPR" evidence="4">
    <location>
        <begin position="131"/>
        <end position="165"/>
    </location>
</feature>
<dbReference type="FunFam" id="1.25.40.10:FF:000031">
    <property type="entry name" value="Pentatricopeptide repeat-containing protein mitochondrial"/>
    <property type="match status" value="1"/>
</dbReference>
<feature type="repeat" description="PPR" evidence="4">
    <location>
        <begin position="328"/>
        <end position="362"/>
    </location>
</feature>
<keyword evidence="2" id="KW-0677">Repeat</keyword>
<keyword evidence="3" id="KW-0809">Transit peptide</keyword>
<dbReference type="FunFam" id="1.25.40.10:FF:000366">
    <property type="entry name" value="Pentatricopeptide (PPR) repeat-containing protein"/>
    <property type="match status" value="1"/>
</dbReference>
<organism evidence="6 7">
    <name type="scientific">Kingdonia uniflora</name>
    <dbReference type="NCBI Taxonomy" id="39325"/>
    <lineage>
        <taxon>Eukaryota</taxon>
        <taxon>Viridiplantae</taxon>
        <taxon>Streptophyta</taxon>
        <taxon>Embryophyta</taxon>
        <taxon>Tracheophyta</taxon>
        <taxon>Spermatophyta</taxon>
        <taxon>Magnoliopsida</taxon>
        <taxon>Ranunculales</taxon>
        <taxon>Circaeasteraceae</taxon>
        <taxon>Kingdonia</taxon>
    </lineage>
</organism>
<dbReference type="InterPro" id="IPR011990">
    <property type="entry name" value="TPR-like_helical_dom_sf"/>
</dbReference>
<feature type="repeat" description="PPR" evidence="4">
    <location>
        <begin position="229"/>
        <end position="263"/>
    </location>
</feature>
<dbReference type="Gene3D" id="1.25.40.10">
    <property type="entry name" value="Tetratricopeptide repeat domain"/>
    <property type="match status" value="3"/>
</dbReference>
<feature type="repeat" description="PPR" evidence="4">
    <location>
        <begin position="465"/>
        <end position="499"/>
    </location>
</feature>
<evidence type="ECO:0000313" key="7">
    <source>
        <dbReference type="Proteomes" id="UP000541444"/>
    </source>
</evidence>
<dbReference type="InterPro" id="IPR046960">
    <property type="entry name" value="PPR_At4g14850-like_plant"/>
</dbReference>
<protein>
    <recommendedName>
        <fullName evidence="5">DYW domain-containing protein</fullName>
    </recommendedName>
</protein>
<accession>A0A7J7KZD2</accession>
<dbReference type="Proteomes" id="UP000541444">
    <property type="component" value="Unassembled WGS sequence"/>
</dbReference>
<evidence type="ECO:0000313" key="6">
    <source>
        <dbReference type="EMBL" id="KAF6135662.1"/>
    </source>
</evidence>
<evidence type="ECO:0000259" key="5">
    <source>
        <dbReference type="Pfam" id="PF14432"/>
    </source>
</evidence>
<comment type="similarity">
    <text evidence="1">Belongs to the PPR family. PCMP-H subfamily.</text>
</comment>
<dbReference type="GO" id="GO:0008270">
    <property type="term" value="F:zinc ion binding"/>
    <property type="evidence" value="ECO:0007669"/>
    <property type="project" value="InterPro"/>
</dbReference>
<dbReference type="FunFam" id="1.25.40.10:FF:000380">
    <property type="entry name" value="Pentatricopeptide repeat-containing protein, chloroplastic"/>
    <property type="match status" value="1"/>
</dbReference>
<evidence type="ECO:0000256" key="4">
    <source>
        <dbReference type="PROSITE-ProRule" id="PRU00708"/>
    </source>
</evidence>
<feature type="domain" description="DYW" evidence="5">
    <location>
        <begin position="543"/>
        <end position="635"/>
    </location>
</feature>